<gene>
    <name evidence="2" type="ORF">HETIRDRAFT_246936</name>
    <name evidence="1" type="ORF">HETIRDRAFT_246938</name>
</gene>
<dbReference type="Proteomes" id="UP000030671">
    <property type="component" value="Unassembled WGS sequence"/>
</dbReference>
<dbReference type="KEGG" id="hir:HETIRDRAFT_246938"/>
<protein>
    <recommendedName>
        <fullName evidence="4">Reverse transcriptase domain-containing protein</fullName>
    </recommendedName>
</protein>
<keyword evidence="3" id="KW-1185">Reference proteome</keyword>
<dbReference type="OrthoDB" id="3258143at2759"/>
<dbReference type="RefSeq" id="XP_009544774.1">
    <property type="nucleotide sequence ID" value="XM_009546479.1"/>
</dbReference>
<dbReference type="STRING" id="747525.W4JPZ3"/>
<dbReference type="EMBL" id="KI925457">
    <property type="protein sequence ID" value="ETW82409.1"/>
    <property type="molecule type" value="Genomic_DNA"/>
</dbReference>
<dbReference type="eggNOG" id="ENOG502SF7K">
    <property type="taxonomic scope" value="Eukaryota"/>
</dbReference>
<dbReference type="GeneID" id="20669133"/>
<feature type="non-terminal residue" evidence="1">
    <location>
        <position position="141"/>
    </location>
</feature>
<dbReference type="RefSeq" id="XP_009552999.1">
    <property type="nucleotide sequence ID" value="XM_009554704.1"/>
</dbReference>
<evidence type="ECO:0000313" key="3">
    <source>
        <dbReference type="Proteomes" id="UP000030671"/>
    </source>
</evidence>
<dbReference type="PANTHER" id="PTHR33481:SF1">
    <property type="entry name" value="ENDONUCLEASE_EXONUCLEASE_PHOSPHATASE DOMAIN-CONTAINING PROTEIN-RELATED"/>
    <property type="match status" value="1"/>
</dbReference>
<evidence type="ECO:0008006" key="4">
    <source>
        <dbReference type="Google" id="ProtNLM"/>
    </source>
</evidence>
<dbReference type="PANTHER" id="PTHR33481">
    <property type="entry name" value="REVERSE TRANSCRIPTASE"/>
    <property type="match status" value="1"/>
</dbReference>
<sequence length="141" mass="16056">KTELMHFPRRGNTSQLPTITLAGRTIEPSTTWRYLGFIFDPRLSFKEHVRFYATRALSTVKCALRLGNSLRGLSPLQRRTLYKSCVVPLLTYGCRVWWRKHGVKGLMNILSKAQHEGVRWILSAFRTSPIGGMEVLSGIPP</sequence>
<organism evidence="1 3">
    <name type="scientific">Heterobasidion irregulare (strain TC 32-1)</name>
    <dbReference type="NCBI Taxonomy" id="747525"/>
    <lineage>
        <taxon>Eukaryota</taxon>
        <taxon>Fungi</taxon>
        <taxon>Dikarya</taxon>
        <taxon>Basidiomycota</taxon>
        <taxon>Agaricomycotina</taxon>
        <taxon>Agaricomycetes</taxon>
        <taxon>Russulales</taxon>
        <taxon>Bondarzewiaceae</taxon>
        <taxon>Heterobasidion</taxon>
        <taxon>Heterobasidion annosum species complex</taxon>
    </lineage>
</organism>
<dbReference type="EMBL" id="KI925466">
    <property type="protein sequence ID" value="ETW75603.1"/>
    <property type="molecule type" value="Genomic_DNA"/>
</dbReference>
<name>W4JPZ3_HETIT</name>
<proteinExistence type="predicted"/>
<evidence type="ECO:0000313" key="2">
    <source>
        <dbReference type="EMBL" id="ETW82409.1"/>
    </source>
</evidence>
<feature type="non-terminal residue" evidence="1">
    <location>
        <position position="1"/>
    </location>
</feature>
<reference evidence="1 3" key="1">
    <citation type="journal article" date="2012" name="New Phytol.">
        <title>Insight into trade-off between wood decay and parasitism from the genome of a fungal forest pathogen.</title>
        <authorList>
            <person name="Olson A."/>
            <person name="Aerts A."/>
            <person name="Asiegbu F."/>
            <person name="Belbahri L."/>
            <person name="Bouzid O."/>
            <person name="Broberg A."/>
            <person name="Canback B."/>
            <person name="Coutinho P.M."/>
            <person name="Cullen D."/>
            <person name="Dalman K."/>
            <person name="Deflorio G."/>
            <person name="van Diepen L.T."/>
            <person name="Dunand C."/>
            <person name="Duplessis S."/>
            <person name="Durling M."/>
            <person name="Gonthier P."/>
            <person name="Grimwood J."/>
            <person name="Fossdal C.G."/>
            <person name="Hansson D."/>
            <person name="Henrissat B."/>
            <person name="Hietala A."/>
            <person name="Himmelstrand K."/>
            <person name="Hoffmeister D."/>
            <person name="Hogberg N."/>
            <person name="James T.Y."/>
            <person name="Karlsson M."/>
            <person name="Kohler A."/>
            <person name="Kues U."/>
            <person name="Lee Y.H."/>
            <person name="Lin Y.C."/>
            <person name="Lind M."/>
            <person name="Lindquist E."/>
            <person name="Lombard V."/>
            <person name="Lucas S."/>
            <person name="Lunden K."/>
            <person name="Morin E."/>
            <person name="Murat C."/>
            <person name="Park J."/>
            <person name="Raffaello T."/>
            <person name="Rouze P."/>
            <person name="Salamov A."/>
            <person name="Schmutz J."/>
            <person name="Solheim H."/>
            <person name="Stahlberg J."/>
            <person name="Velez H."/>
            <person name="de Vries R.P."/>
            <person name="Wiebenga A."/>
            <person name="Woodward S."/>
            <person name="Yakovlev I."/>
            <person name="Garbelotto M."/>
            <person name="Martin F."/>
            <person name="Grigoriev I.V."/>
            <person name="Stenlid J."/>
        </authorList>
    </citation>
    <scope>NUCLEOTIDE SEQUENCE [LARGE SCALE GENOMIC DNA]</scope>
    <source>
        <strain evidence="1 3">TC 32-1</strain>
    </source>
</reference>
<dbReference type="KEGG" id="hir:HETIRDRAFT_246936"/>
<dbReference type="HOGENOM" id="CLU_106777_0_0_1"/>
<dbReference type="GeneID" id="20669134"/>
<dbReference type="AlphaFoldDB" id="W4JPZ3"/>
<accession>W4JPZ3</accession>
<evidence type="ECO:0000313" key="1">
    <source>
        <dbReference type="EMBL" id="ETW75603.1"/>
    </source>
</evidence>